<evidence type="ECO:0000313" key="2">
    <source>
        <dbReference type="EMBL" id="KAH7139581.1"/>
    </source>
</evidence>
<dbReference type="OrthoDB" id="3233795at2759"/>
<feature type="non-terminal residue" evidence="2">
    <location>
        <position position="1"/>
    </location>
</feature>
<dbReference type="EMBL" id="JAGMUU010000014">
    <property type="protein sequence ID" value="KAH7139581.1"/>
    <property type="molecule type" value="Genomic_DNA"/>
</dbReference>
<gene>
    <name evidence="2" type="ORF">B0J13DRAFT_527258</name>
</gene>
<reference evidence="2" key="1">
    <citation type="journal article" date="2021" name="Nat. Commun.">
        <title>Genetic determinants of endophytism in the Arabidopsis root mycobiome.</title>
        <authorList>
            <person name="Mesny F."/>
            <person name="Miyauchi S."/>
            <person name="Thiergart T."/>
            <person name="Pickel B."/>
            <person name="Atanasova L."/>
            <person name="Karlsson M."/>
            <person name="Huettel B."/>
            <person name="Barry K.W."/>
            <person name="Haridas S."/>
            <person name="Chen C."/>
            <person name="Bauer D."/>
            <person name="Andreopoulos W."/>
            <person name="Pangilinan J."/>
            <person name="LaButti K."/>
            <person name="Riley R."/>
            <person name="Lipzen A."/>
            <person name="Clum A."/>
            <person name="Drula E."/>
            <person name="Henrissat B."/>
            <person name="Kohler A."/>
            <person name="Grigoriev I.V."/>
            <person name="Martin F.M."/>
            <person name="Hacquard S."/>
        </authorList>
    </citation>
    <scope>NUCLEOTIDE SEQUENCE</scope>
    <source>
        <strain evidence="2">MPI-CAGE-AT-0021</strain>
    </source>
</reference>
<dbReference type="PROSITE" id="PS51257">
    <property type="entry name" value="PROKAR_LIPOPROTEIN"/>
    <property type="match status" value="1"/>
</dbReference>
<keyword evidence="3" id="KW-1185">Reference proteome</keyword>
<evidence type="ECO:0000256" key="1">
    <source>
        <dbReference type="SAM" id="SignalP"/>
    </source>
</evidence>
<protein>
    <submittedName>
        <fullName evidence="2">Uncharacterized protein</fullName>
    </submittedName>
</protein>
<accession>A0A9P9EM76</accession>
<name>A0A9P9EM76_9HYPO</name>
<evidence type="ECO:0000313" key="3">
    <source>
        <dbReference type="Proteomes" id="UP000717696"/>
    </source>
</evidence>
<feature type="signal peptide" evidence="1">
    <location>
        <begin position="1"/>
        <end position="23"/>
    </location>
</feature>
<keyword evidence="1" id="KW-0732">Signal</keyword>
<dbReference type="Proteomes" id="UP000717696">
    <property type="component" value="Unassembled WGS sequence"/>
</dbReference>
<dbReference type="AlphaFoldDB" id="A0A9P9EM76"/>
<organism evidence="2 3">
    <name type="scientific">Dactylonectria estremocensis</name>
    <dbReference type="NCBI Taxonomy" id="1079267"/>
    <lineage>
        <taxon>Eukaryota</taxon>
        <taxon>Fungi</taxon>
        <taxon>Dikarya</taxon>
        <taxon>Ascomycota</taxon>
        <taxon>Pezizomycotina</taxon>
        <taxon>Sordariomycetes</taxon>
        <taxon>Hypocreomycetidae</taxon>
        <taxon>Hypocreales</taxon>
        <taxon>Nectriaceae</taxon>
        <taxon>Dactylonectria</taxon>
    </lineage>
</organism>
<feature type="chain" id="PRO_5040252958" evidence="1">
    <location>
        <begin position="24"/>
        <end position="124"/>
    </location>
</feature>
<comment type="caution">
    <text evidence="2">The sequence shown here is derived from an EMBL/GenBank/DDBJ whole genome shotgun (WGS) entry which is preliminary data.</text>
</comment>
<proteinExistence type="predicted"/>
<sequence>MRSTMLNFVYIAASCFMVGQAIAKPLGNHCNSLNDCDGELICTGGLCSELSSTKTCSWAPHGIGSACSNDDACSDDLLCGSSRVCVDPYAKTKSPYIVTASCWNNTYWVNGPEGCHHGKCPSGW</sequence>